<reference evidence="1 2" key="2">
    <citation type="journal article" date="2022" name="Mol. Biol. Evol.">
        <title>Comparative Genomics Reveals Insights into the Divergent Evolution of Astigmatic Mites and Household Pest Adaptations.</title>
        <authorList>
            <person name="Xiong Q."/>
            <person name="Wan A.T."/>
            <person name="Liu X."/>
            <person name="Fung C.S."/>
            <person name="Xiao X."/>
            <person name="Malainual N."/>
            <person name="Hou J."/>
            <person name="Wang L."/>
            <person name="Wang M."/>
            <person name="Yang K.Y."/>
            <person name="Cui Y."/>
            <person name="Leung E.L."/>
            <person name="Nong W."/>
            <person name="Shin S.K."/>
            <person name="Au S.W."/>
            <person name="Jeong K.Y."/>
            <person name="Chew F.T."/>
            <person name="Hui J.H."/>
            <person name="Leung T.F."/>
            <person name="Tungtrongchitr A."/>
            <person name="Zhong N."/>
            <person name="Liu Z."/>
            <person name="Tsui S.K."/>
        </authorList>
    </citation>
    <scope>NUCLEOTIDE SEQUENCE [LARGE SCALE GENOMIC DNA]</scope>
    <source>
        <strain evidence="1">Derp</strain>
    </source>
</reference>
<keyword evidence="2" id="KW-1185">Reference proteome</keyword>
<name>A0ABQ8JQN2_DERPT</name>
<evidence type="ECO:0000313" key="1">
    <source>
        <dbReference type="EMBL" id="KAH9424906.1"/>
    </source>
</evidence>
<reference evidence="1 2" key="1">
    <citation type="journal article" date="2018" name="J. Allergy Clin. Immunol.">
        <title>High-quality assembly of Dermatophagoides pteronyssinus genome and transcriptome reveals a wide range of novel allergens.</title>
        <authorList>
            <person name="Liu X.Y."/>
            <person name="Yang K.Y."/>
            <person name="Wang M.Q."/>
            <person name="Kwok J.S."/>
            <person name="Zeng X."/>
            <person name="Yang Z."/>
            <person name="Xiao X.J."/>
            <person name="Lau C.P."/>
            <person name="Li Y."/>
            <person name="Huang Z.M."/>
            <person name="Ba J.G."/>
            <person name="Yim A.K."/>
            <person name="Ouyang C.Y."/>
            <person name="Ngai S.M."/>
            <person name="Chan T.F."/>
            <person name="Leung E.L."/>
            <person name="Liu L."/>
            <person name="Liu Z.G."/>
            <person name="Tsui S.K."/>
        </authorList>
    </citation>
    <scope>NUCLEOTIDE SEQUENCE [LARGE SCALE GENOMIC DNA]</scope>
    <source>
        <strain evidence="1">Derp</strain>
    </source>
</reference>
<dbReference type="EMBL" id="NJHN03000024">
    <property type="protein sequence ID" value="KAH9424906.1"/>
    <property type="molecule type" value="Genomic_DNA"/>
</dbReference>
<proteinExistence type="predicted"/>
<sequence length="68" mass="7546">MDIITICSTIHLLRPYGFVHLIPIGCDSSNGRYCGSPYTVAEDENINFLTPYFSIAVNSVIDPPTLLR</sequence>
<comment type="caution">
    <text evidence="1">The sequence shown here is derived from an EMBL/GenBank/DDBJ whole genome shotgun (WGS) entry which is preliminary data.</text>
</comment>
<accession>A0ABQ8JQN2</accession>
<gene>
    <name evidence="1" type="ORF">DERP_009128</name>
</gene>
<organism evidence="1 2">
    <name type="scientific">Dermatophagoides pteronyssinus</name>
    <name type="common">European house dust mite</name>
    <dbReference type="NCBI Taxonomy" id="6956"/>
    <lineage>
        <taxon>Eukaryota</taxon>
        <taxon>Metazoa</taxon>
        <taxon>Ecdysozoa</taxon>
        <taxon>Arthropoda</taxon>
        <taxon>Chelicerata</taxon>
        <taxon>Arachnida</taxon>
        <taxon>Acari</taxon>
        <taxon>Acariformes</taxon>
        <taxon>Sarcoptiformes</taxon>
        <taxon>Astigmata</taxon>
        <taxon>Psoroptidia</taxon>
        <taxon>Analgoidea</taxon>
        <taxon>Pyroglyphidae</taxon>
        <taxon>Dermatophagoidinae</taxon>
        <taxon>Dermatophagoides</taxon>
    </lineage>
</organism>
<protein>
    <submittedName>
        <fullName evidence="1">Uncharacterized protein</fullName>
    </submittedName>
</protein>
<dbReference type="Proteomes" id="UP000887458">
    <property type="component" value="Unassembled WGS sequence"/>
</dbReference>
<evidence type="ECO:0000313" key="2">
    <source>
        <dbReference type="Proteomes" id="UP000887458"/>
    </source>
</evidence>